<accession>A0ABQ5Y0D8</accession>
<protein>
    <submittedName>
        <fullName evidence="2">Spermidine acetyltransferase</fullName>
    </submittedName>
</protein>
<evidence type="ECO:0000259" key="1">
    <source>
        <dbReference type="PROSITE" id="PS51186"/>
    </source>
</evidence>
<name>A0ABQ5Y0D8_9VIBR</name>
<dbReference type="PROSITE" id="PS51186">
    <property type="entry name" value="GNAT"/>
    <property type="match status" value="1"/>
</dbReference>
<dbReference type="EMBL" id="BSOE01000035">
    <property type="protein sequence ID" value="GLR04416.1"/>
    <property type="molecule type" value="Genomic_DNA"/>
</dbReference>
<dbReference type="InterPro" id="IPR050276">
    <property type="entry name" value="MshD_Acetyltransferase"/>
</dbReference>
<dbReference type="CDD" id="cd04301">
    <property type="entry name" value="NAT_SF"/>
    <property type="match status" value="1"/>
</dbReference>
<organism evidence="2 3">
    <name type="scientific">Vibrio hyugaensis</name>
    <dbReference type="NCBI Taxonomy" id="1534743"/>
    <lineage>
        <taxon>Bacteria</taxon>
        <taxon>Pseudomonadati</taxon>
        <taxon>Pseudomonadota</taxon>
        <taxon>Gammaproteobacteria</taxon>
        <taxon>Vibrionales</taxon>
        <taxon>Vibrionaceae</taxon>
        <taxon>Vibrio</taxon>
    </lineage>
</organism>
<evidence type="ECO:0000313" key="2">
    <source>
        <dbReference type="EMBL" id="GLR04416.1"/>
    </source>
</evidence>
<dbReference type="Proteomes" id="UP001156669">
    <property type="component" value="Unassembled WGS sequence"/>
</dbReference>
<comment type="caution">
    <text evidence="2">The sequence shown here is derived from an EMBL/GenBank/DDBJ whole genome shotgun (WGS) entry which is preliminary data.</text>
</comment>
<sequence>MLAKEWKSENLLFSAFNINESSLAKSIFDSNLPVQAFDPTFKDWSLGEYEKLIGSSDQASSCREVGAFYFRKISTQDGTIIGYIQLELNAPHLHTLWVPMLCILPQYQQRGFGAEIIESTINEARSCADIQRVGLNVYAENIKAFRFWFKQGFTQLKAFEPEFEFGKEYNSLVLYRELEA</sequence>
<dbReference type="InterPro" id="IPR016181">
    <property type="entry name" value="Acyl_CoA_acyltransferase"/>
</dbReference>
<proteinExistence type="predicted"/>
<gene>
    <name evidence="2" type="ORF">GCM10007906_20040</name>
</gene>
<keyword evidence="3" id="KW-1185">Reference proteome</keyword>
<evidence type="ECO:0000313" key="3">
    <source>
        <dbReference type="Proteomes" id="UP001156669"/>
    </source>
</evidence>
<dbReference type="SUPFAM" id="SSF55729">
    <property type="entry name" value="Acyl-CoA N-acyltransferases (Nat)"/>
    <property type="match status" value="1"/>
</dbReference>
<reference evidence="3" key="1">
    <citation type="journal article" date="2019" name="Int. J. Syst. Evol. Microbiol.">
        <title>The Global Catalogue of Microorganisms (GCM) 10K type strain sequencing project: providing services to taxonomists for standard genome sequencing and annotation.</title>
        <authorList>
            <consortium name="The Broad Institute Genomics Platform"/>
            <consortium name="The Broad Institute Genome Sequencing Center for Infectious Disease"/>
            <person name="Wu L."/>
            <person name="Ma J."/>
        </authorList>
    </citation>
    <scope>NUCLEOTIDE SEQUENCE [LARGE SCALE GENOMIC DNA]</scope>
    <source>
        <strain evidence="3">NBRC 110633</strain>
    </source>
</reference>
<dbReference type="PANTHER" id="PTHR43617">
    <property type="entry name" value="L-AMINO ACID N-ACETYLTRANSFERASE"/>
    <property type="match status" value="1"/>
</dbReference>
<dbReference type="InterPro" id="IPR000182">
    <property type="entry name" value="GNAT_dom"/>
</dbReference>
<dbReference type="Pfam" id="PF00583">
    <property type="entry name" value="Acetyltransf_1"/>
    <property type="match status" value="1"/>
</dbReference>
<feature type="domain" description="N-acetyltransferase" evidence="1">
    <location>
        <begin position="18"/>
        <end position="179"/>
    </location>
</feature>
<dbReference type="Gene3D" id="3.40.630.30">
    <property type="match status" value="1"/>
</dbReference>
<dbReference type="RefSeq" id="WP_045399162.1">
    <property type="nucleotide sequence ID" value="NZ_BBLD01000017.1"/>
</dbReference>